<name>A0ABX8G8N1_EXIAC</name>
<evidence type="ECO:0000313" key="1">
    <source>
        <dbReference type="EMBL" id="QWB29771.1"/>
    </source>
</evidence>
<dbReference type="SUPFAM" id="SSF56059">
    <property type="entry name" value="Glutathione synthetase ATP-binding domain-like"/>
    <property type="match status" value="1"/>
</dbReference>
<protein>
    <submittedName>
        <fullName evidence="1">YheC/YheD family protein</fullName>
    </submittedName>
</protein>
<evidence type="ECO:0000313" key="2">
    <source>
        <dbReference type="Proteomes" id="UP000679498"/>
    </source>
</evidence>
<dbReference type="RefSeq" id="WP_029342721.1">
    <property type="nucleotide sequence ID" value="NZ_CP075897.1"/>
</dbReference>
<dbReference type="InterPro" id="IPR026838">
    <property type="entry name" value="YheC/D"/>
</dbReference>
<reference evidence="1 2" key="1">
    <citation type="submission" date="2021-05" db="EMBL/GenBank/DDBJ databases">
        <title>Biocontrol using Exiguobacterium acetylicum SI17 against litchi downy blight caused by Peronophythora litchii.</title>
        <authorList>
            <person name="Zheng L."/>
        </authorList>
    </citation>
    <scope>NUCLEOTIDE SEQUENCE [LARGE SCALE GENOMIC DNA]</scope>
    <source>
        <strain evidence="1 2">SI17</strain>
    </source>
</reference>
<accession>A0ABX8G8N1</accession>
<dbReference type="EMBL" id="CP075897">
    <property type="protein sequence ID" value="QWB29771.1"/>
    <property type="molecule type" value="Genomic_DNA"/>
</dbReference>
<keyword evidence="2" id="KW-1185">Reference proteome</keyword>
<sequence length="353" mass="40857">MTRIGILRLNETPQFRDKIACVIGASMGVDIFFFRPRDVDFENRTIRGLFFDEDAWHQSMYEFPDVIYNHLPLSDADKELFKRLATEIPFTTHRIGNKNVVLRQLAQEGTFQDVLIPMHRVKKGKTILPLIEKYGKVVFKPANGKQGQRIYTIEPKGDEYRFSHLLESTVCSTGELITRIEEETKRNPMIVQPFIASQTIHGHSYCMRIHVAKGANGQWKLVKYFPFVSNNHQESVSHLSHGAFSTTRMDIFMKQNYPDQHEAISRRIVDFARRFPVYFESFYDYPLDALGIDVGIGADGKIYLYEVNSLPGTRYVEFQAEYLAVQYCQYLATHGRPGVHGLDRGWMKERIEA</sequence>
<organism evidence="1 2">
    <name type="scientific">Exiguobacterium acetylicum</name>
    <name type="common">Brevibacterium acetylicum</name>
    <dbReference type="NCBI Taxonomy" id="41170"/>
    <lineage>
        <taxon>Bacteria</taxon>
        <taxon>Bacillati</taxon>
        <taxon>Bacillota</taxon>
        <taxon>Bacilli</taxon>
        <taxon>Bacillales</taxon>
        <taxon>Bacillales Family XII. Incertae Sedis</taxon>
        <taxon>Exiguobacterium</taxon>
    </lineage>
</organism>
<dbReference type="Proteomes" id="UP000679498">
    <property type="component" value="Chromosome"/>
</dbReference>
<gene>
    <name evidence="1" type="ORF">KKI46_14435</name>
</gene>
<dbReference type="GeneID" id="88812891"/>
<proteinExistence type="predicted"/>
<dbReference type="Pfam" id="PF14398">
    <property type="entry name" value="ATPgrasp_YheCD"/>
    <property type="match status" value="1"/>
</dbReference>